<dbReference type="GO" id="GO:0004643">
    <property type="term" value="F:phosphoribosylaminoimidazolecarboxamide formyltransferase activity"/>
    <property type="evidence" value="ECO:0007669"/>
    <property type="project" value="InterPro"/>
</dbReference>
<dbReference type="GO" id="GO:0003937">
    <property type="term" value="F:IMP cyclohydrolase activity"/>
    <property type="evidence" value="ECO:0007669"/>
    <property type="project" value="InterPro"/>
</dbReference>
<name>A0A2H0CGM1_9BACT</name>
<dbReference type="EMBL" id="PCTI01000020">
    <property type="protein sequence ID" value="PIP69042.1"/>
    <property type="molecule type" value="Genomic_DNA"/>
</dbReference>
<evidence type="ECO:0000256" key="3">
    <source>
        <dbReference type="ARBA" id="ARBA00007667"/>
    </source>
</evidence>
<dbReference type="SMART" id="SM00798">
    <property type="entry name" value="AICARFT_IMPCHas"/>
    <property type="match status" value="1"/>
</dbReference>
<protein>
    <recommendedName>
        <fullName evidence="8">MGS-like domain-containing protein</fullName>
    </recommendedName>
</protein>
<comment type="pathway">
    <text evidence="1">Purine metabolism; IMP biosynthesis via de novo pathway; IMP from 5-formamido-1-(5-phospho-D-ribosyl)imidazole-4-carboxamide: step 1/1.</text>
</comment>
<keyword evidence="7" id="KW-0511">Multifunctional enzyme</keyword>
<evidence type="ECO:0000256" key="5">
    <source>
        <dbReference type="ARBA" id="ARBA00022755"/>
    </source>
</evidence>
<comment type="similarity">
    <text evidence="3">Belongs to the PurH family.</text>
</comment>
<dbReference type="AlphaFoldDB" id="A0A2H0CGM1"/>
<dbReference type="Gene3D" id="3.40.50.1380">
    <property type="entry name" value="Methylglyoxal synthase-like domain"/>
    <property type="match status" value="1"/>
</dbReference>
<dbReference type="InterPro" id="IPR002695">
    <property type="entry name" value="PurH-like"/>
</dbReference>
<organism evidence="9 10">
    <name type="scientific">Candidatus Nomurabacteria bacterium CG22_combo_CG10-13_8_21_14_all_32_8</name>
    <dbReference type="NCBI Taxonomy" id="1974732"/>
    <lineage>
        <taxon>Bacteria</taxon>
        <taxon>Candidatus Nomuraibacteriota</taxon>
    </lineage>
</organism>
<dbReference type="InterPro" id="IPR011607">
    <property type="entry name" value="MGS-like_dom"/>
</dbReference>
<comment type="pathway">
    <text evidence="2">Purine metabolism; IMP biosynthesis via de novo pathway; 5-formamido-1-(5-phospho-D-ribosyl)imidazole-4-carboxamide from 5-amino-1-(5-phospho-D-ribosyl)imidazole-4-carboxamide (10-formyl THF route): step 1/1.</text>
</comment>
<comment type="caution">
    <text evidence="9">The sequence shown here is derived from an EMBL/GenBank/DDBJ whole genome shotgun (WGS) entry which is preliminary data.</text>
</comment>
<evidence type="ECO:0000256" key="4">
    <source>
        <dbReference type="ARBA" id="ARBA00022679"/>
    </source>
</evidence>
<dbReference type="GO" id="GO:0006189">
    <property type="term" value="P:'de novo' IMP biosynthetic process"/>
    <property type="evidence" value="ECO:0007669"/>
    <property type="project" value="UniProtKB-UniPathway"/>
</dbReference>
<dbReference type="SUPFAM" id="SSF53927">
    <property type="entry name" value="Cytidine deaminase-like"/>
    <property type="match status" value="1"/>
</dbReference>
<dbReference type="PROSITE" id="PS51855">
    <property type="entry name" value="MGS"/>
    <property type="match status" value="1"/>
</dbReference>
<dbReference type="PIRSF" id="PIRSF000414">
    <property type="entry name" value="AICARFT_IMPCHas"/>
    <property type="match status" value="1"/>
</dbReference>
<feature type="domain" description="MGS-like" evidence="8">
    <location>
        <begin position="1"/>
        <end position="143"/>
    </location>
</feature>
<gene>
    <name evidence="9" type="ORF">COW91_01510</name>
</gene>
<proteinExistence type="inferred from homology"/>
<dbReference type="PANTHER" id="PTHR11692">
    <property type="entry name" value="BIFUNCTIONAL PURINE BIOSYNTHESIS PROTEIN PURH"/>
    <property type="match status" value="1"/>
</dbReference>
<evidence type="ECO:0000313" key="9">
    <source>
        <dbReference type="EMBL" id="PIP69042.1"/>
    </source>
</evidence>
<evidence type="ECO:0000313" key="10">
    <source>
        <dbReference type="Proteomes" id="UP000229176"/>
    </source>
</evidence>
<keyword evidence="5" id="KW-0658">Purine biosynthesis</keyword>
<sequence>MKKVAFISVFNKEGVEKFAKGLVDLGWEIMSSSGTAKYLKDNGVSCTDLSSFVGEPILGHRVVSLSREFYAMLLARYDNEEDKKELEKLNLPFISLVCCDMYPLIEEIEKKDTTYEKVLEKTDIGGPTMLRAAAKGERIVVCDKNDREKVLKWLQDDEIDAKIFKRALAAKAEYIVSKYCMASAEYLSDGKYSGLIGEATSICKYGENAWQTPAMLFKTYTTDTLAMANKNFKRVAGEPMSYNNMADLDRLLQTITHIAGGFDLNTKKVPFIAVGVKHGNPCGAAIGEDSSEVLEKMLSGDLRAIFGGLIMTNFKIGEKEADTLLTFKMPEGKRRLLDGIFAPEFEENAIEKLKRKGDKCRFLANEALKNLSSNSLDKSFRFRYLRGGFLKQPNYTFVPNIKEATVEGDQNIIKQDQIIVDLILAWAIGCTSNSNTITIVKNGKLIGNGVGQQDRVGAAKLAISRADDAASVLEEKNIKADLVGAIAYSDSFFPFPDGPKVLIERGIKIIFTTSGSVNDKDVIESCKVEGATLIMFPDKVARGFAWH</sequence>
<dbReference type="InterPro" id="IPR016193">
    <property type="entry name" value="Cytidine_deaminase-like"/>
</dbReference>
<dbReference type="InterPro" id="IPR024051">
    <property type="entry name" value="AICAR_Tfase_dup_dom_sf"/>
</dbReference>
<accession>A0A2H0CGM1</accession>
<dbReference type="PANTHER" id="PTHR11692:SF0">
    <property type="entry name" value="BIFUNCTIONAL PURINE BIOSYNTHESIS PROTEIN ATIC"/>
    <property type="match status" value="1"/>
</dbReference>
<evidence type="ECO:0000259" key="8">
    <source>
        <dbReference type="PROSITE" id="PS51855"/>
    </source>
</evidence>
<dbReference type="SUPFAM" id="SSF52335">
    <property type="entry name" value="Methylglyoxal synthase-like"/>
    <property type="match status" value="1"/>
</dbReference>
<dbReference type="Proteomes" id="UP000229176">
    <property type="component" value="Unassembled WGS sequence"/>
</dbReference>
<evidence type="ECO:0000256" key="2">
    <source>
        <dbReference type="ARBA" id="ARBA00004954"/>
    </source>
</evidence>
<dbReference type="Gene3D" id="3.40.140.20">
    <property type="match status" value="2"/>
</dbReference>
<evidence type="ECO:0000256" key="1">
    <source>
        <dbReference type="ARBA" id="ARBA00004844"/>
    </source>
</evidence>
<dbReference type="UniPathway" id="UPA00074">
    <property type="reaction ID" value="UER00133"/>
</dbReference>
<dbReference type="Pfam" id="PF01808">
    <property type="entry name" value="AICARFT_IMPCHas"/>
    <property type="match status" value="1"/>
</dbReference>
<evidence type="ECO:0000256" key="7">
    <source>
        <dbReference type="ARBA" id="ARBA00023268"/>
    </source>
</evidence>
<keyword evidence="4" id="KW-0808">Transferase</keyword>
<evidence type="ECO:0000256" key="6">
    <source>
        <dbReference type="ARBA" id="ARBA00022801"/>
    </source>
</evidence>
<dbReference type="GO" id="GO:0005829">
    <property type="term" value="C:cytosol"/>
    <property type="evidence" value="ECO:0007669"/>
    <property type="project" value="TreeGrafter"/>
</dbReference>
<keyword evidence="6" id="KW-0378">Hydrolase</keyword>
<dbReference type="InterPro" id="IPR036914">
    <property type="entry name" value="MGS-like_dom_sf"/>
</dbReference>
<dbReference type="SMART" id="SM00851">
    <property type="entry name" value="MGS"/>
    <property type="match status" value="1"/>
</dbReference>
<dbReference type="Pfam" id="PF02142">
    <property type="entry name" value="MGS"/>
    <property type="match status" value="1"/>
</dbReference>
<reference evidence="9 10" key="1">
    <citation type="submission" date="2017-09" db="EMBL/GenBank/DDBJ databases">
        <title>Depth-based differentiation of microbial function through sediment-hosted aquifers and enrichment of novel symbionts in the deep terrestrial subsurface.</title>
        <authorList>
            <person name="Probst A.J."/>
            <person name="Ladd B."/>
            <person name="Jarett J.K."/>
            <person name="Geller-Mcgrath D.E."/>
            <person name="Sieber C.M."/>
            <person name="Emerson J.B."/>
            <person name="Anantharaman K."/>
            <person name="Thomas B.C."/>
            <person name="Malmstrom R."/>
            <person name="Stieglmeier M."/>
            <person name="Klingl A."/>
            <person name="Woyke T."/>
            <person name="Ryan C.M."/>
            <person name="Banfield J.F."/>
        </authorList>
    </citation>
    <scope>NUCLEOTIDE SEQUENCE [LARGE SCALE GENOMIC DNA]</scope>
    <source>
        <strain evidence="9">CG22_combo_CG10-13_8_21_14_all_32_8</strain>
    </source>
</reference>